<feature type="binding site" evidence="9 11">
    <location>
        <position position="213"/>
    </location>
    <ligand>
        <name>substrate</name>
    </ligand>
</feature>
<evidence type="ECO:0000313" key="15">
    <source>
        <dbReference type="Proteomes" id="UP000581688"/>
    </source>
</evidence>
<dbReference type="InterPro" id="IPR047596">
    <property type="entry name" value="OMPdecase_bac"/>
</dbReference>
<sequence>MRPLYVALDFPTFQEASLFLEKNNLKGVHVKVGMELFYREGMQAIERLKDNGYSIFLDLKLHDIPNTVKSAMRNLASVGVDLVNIHAAGGSKMIAAAREGLEIGRNKKEPRPLLLAVTQLTSTDENMLKNELGIAWNLEETVRNYAVLSEKAGADGVVCSVHEVAMIKEACGKSFYTCTPGIRFEGDQIGDQTRVATPAYANEQGSDAIVMGRSITRANNPKQQYDKALGEWNNG</sequence>
<dbReference type="PROSITE" id="PS00156">
    <property type="entry name" value="OMPDECASE"/>
    <property type="match status" value="1"/>
</dbReference>
<dbReference type="PANTHER" id="PTHR32119">
    <property type="entry name" value="OROTIDINE 5'-PHOSPHATE DECARBOXYLASE"/>
    <property type="match status" value="1"/>
</dbReference>
<dbReference type="EMBL" id="JACHGH010000003">
    <property type="protein sequence ID" value="MBB6452985.1"/>
    <property type="molecule type" value="Genomic_DNA"/>
</dbReference>
<dbReference type="HAMAP" id="MF_01200_B">
    <property type="entry name" value="OMPdecase_type1_B"/>
    <property type="match status" value="1"/>
</dbReference>
<dbReference type="NCBIfam" id="TIGR01740">
    <property type="entry name" value="pyrF"/>
    <property type="match status" value="1"/>
</dbReference>
<evidence type="ECO:0000256" key="3">
    <source>
        <dbReference type="ARBA" id="ARBA00011738"/>
    </source>
</evidence>
<dbReference type="NCBIfam" id="NF001273">
    <property type="entry name" value="PRK00230.1"/>
    <property type="match status" value="1"/>
</dbReference>
<feature type="active site" description="Proton donor" evidence="9">
    <location>
        <position position="60"/>
    </location>
</feature>
<dbReference type="CDD" id="cd04725">
    <property type="entry name" value="OMP_decarboxylase_like"/>
    <property type="match status" value="1"/>
</dbReference>
<dbReference type="Proteomes" id="UP000581688">
    <property type="component" value="Unassembled WGS sequence"/>
</dbReference>
<dbReference type="AlphaFoldDB" id="A0A841Q3M0"/>
<evidence type="ECO:0000256" key="2">
    <source>
        <dbReference type="ARBA" id="ARBA00004861"/>
    </source>
</evidence>
<comment type="caution">
    <text evidence="14">The sequence shown here is derived from an EMBL/GenBank/DDBJ whole genome shotgun (WGS) entry which is preliminary data.</text>
</comment>
<dbReference type="GO" id="GO:0004590">
    <property type="term" value="F:orotidine-5'-phosphate decarboxylase activity"/>
    <property type="evidence" value="ECO:0007669"/>
    <property type="project" value="UniProtKB-UniRule"/>
</dbReference>
<comment type="function">
    <text evidence="1 9">Catalyzes the decarboxylation of orotidine 5'-monophosphate (OMP) to uridine 5'-monophosphate (UMP).</text>
</comment>
<evidence type="ECO:0000256" key="6">
    <source>
        <dbReference type="ARBA" id="ARBA00023239"/>
    </source>
</evidence>
<feature type="active site" description="For OMPdecase activity" evidence="10">
    <location>
        <position position="63"/>
    </location>
</feature>
<feature type="binding site" evidence="9 11">
    <location>
        <position position="121"/>
    </location>
    <ligand>
        <name>substrate</name>
    </ligand>
</feature>
<keyword evidence="5 9" id="KW-0665">Pyrimidine biosynthesis</keyword>
<comment type="catalytic activity">
    <reaction evidence="7 9 12">
        <text>orotidine 5'-phosphate + H(+) = UMP + CO2</text>
        <dbReference type="Rhea" id="RHEA:11596"/>
        <dbReference type="ChEBI" id="CHEBI:15378"/>
        <dbReference type="ChEBI" id="CHEBI:16526"/>
        <dbReference type="ChEBI" id="CHEBI:57538"/>
        <dbReference type="ChEBI" id="CHEBI:57865"/>
        <dbReference type="EC" id="4.1.1.23"/>
    </reaction>
</comment>
<feature type="active site" description="For OMPdecase activity" evidence="10">
    <location>
        <position position="60"/>
    </location>
</feature>
<evidence type="ECO:0000256" key="5">
    <source>
        <dbReference type="ARBA" id="ARBA00022975"/>
    </source>
</evidence>
<keyword evidence="4 9" id="KW-0210">Decarboxylase</keyword>
<proteinExistence type="inferred from homology"/>
<dbReference type="SUPFAM" id="SSF51366">
    <property type="entry name" value="Ribulose-phoshate binding barrel"/>
    <property type="match status" value="1"/>
</dbReference>
<comment type="subunit">
    <text evidence="3 9">Homodimer.</text>
</comment>
<evidence type="ECO:0000256" key="12">
    <source>
        <dbReference type="RuleBase" id="RU000512"/>
    </source>
</evidence>
<feature type="active site" description="For OMPdecase activity" evidence="10">
    <location>
        <position position="58"/>
    </location>
</feature>
<evidence type="ECO:0000313" key="14">
    <source>
        <dbReference type="EMBL" id="MBB6452985.1"/>
    </source>
</evidence>
<organism evidence="14 15">
    <name type="scientific">Salirhabdus euzebyi</name>
    <dbReference type="NCBI Taxonomy" id="394506"/>
    <lineage>
        <taxon>Bacteria</taxon>
        <taxon>Bacillati</taxon>
        <taxon>Bacillota</taxon>
        <taxon>Bacilli</taxon>
        <taxon>Bacillales</taxon>
        <taxon>Bacillaceae</taxon>
        <taxon>Salirhabdus</taxon>
    </lineage>
</organism>
<reference evidence="14 15" key="1">
    <citation type="submission" date="2020-08" db="EMBL/GenBank/DDBJ databases">
        <title>Genomic Encyclopedia of Type Strains, Phase IV (KMG-IV): sequencing the most valuable type-strain genomes for metagenomic binning, comparative biology and taxonomic classification.</title>
        <authorList>
            <person name="Goeker M."/>
        </authorList>
    </citation>
    <scope>NUCLEOTIDE SEQUENCE [LARGE SCALE GENOMIC DNA]</scope>
    <source>
        <strain evidence="14 15">DSM 19612</strain>
    </source>
</reference>
<evidence type="ECO:0000256" key="4">
    <source>
        <dbReference type="ARBA" id="ARBA00022793"/>
    </source>
</evidence>
<comment type="similarity">
    <text evidence="8 9">Belongs to the OMP decarboxylase family. Type 1 subfamily.</text>
</comment>
<dbReference type="GO" id="GO:0005829">
    <property type="term" value="C:cytosol"/>
    <property type="evidence" value="ECO:0007669"/>
    <property type="project" value="TreeGrafter"/>
</dbReference>
<evidence type="ECO:0000256" key="9">
    <source>
        <dbReference type="HAMAP-Rule" id="MF_01200"/>
    </source>
</evidence>
<feature type="binding site" evidence="9">
    <location>
        <begin position="58"/>
        <end position="67"/>
    </location>
    <ligand>
        <name>substrate</name>
    </ligand>
</feature>
<evidence type="ECO:0000256" key="11">
    <source>
        <dbReference type="PIRSR" id="PIRSR614732-2"/>
    </source>
</evidence>
<gene>
    <name evidence="9" type="primary">pyrF</name>
    <name evidence="14" type="ORF">HNQ94_001431</name>
</gene>
<feature type="domain" description="Orotidine 5'-phosphate decarboxylase" evidence="13">
    <location>
        <begin position="3"/>
        <end position="228"/>
    </location>
</feature>
<dbReference type="EC" id="4.1.1.23" evidence="9"/>
<evidence type="ECO:0000256" key="10">
    <source>
        <dbReference type="PIRSR" id="PIRSR614732-1"/>
    </source>
</evidence>
<dbReference type="GO" id="GO:0044205">
    <property type="term" value="P:'de novo' UMP biosynthetic process"/>
    <property type="evidence" value="ECO:0007669"/>
    <property type="project" value="UniProtKB-UniRule"/>
</dbReference>
<dbReference type="PANTHER" id="PTHR32119:SF2">
    <property type="entry name" value="OROTIDINE 5'-PHOSPHATE DECARBOXYLASE"/>
    <property type="match status" value="1"/>
</dbReference>
<evidence type="ECO:0000256" key="8">
    <source>
        <dbReference type="ARBA" id="ARBA00061012"/>
    </source>
</evidence>
<accession>A0A841Q3M0</accession>
<keyword evidence="15" id="KW-1185">Reference proteome</keyword>
<evidence type="ECO:0000259" key="13">
    <source>
        <dbReference type="SMART" id="SM00934"/>
    </source>
</evidence>
<dbReference type="SMART" id="SM00934">
    <property type="entry name" value="OMPdecase"/>
    <property type="match status" value="1"/>
</dbReference>
<dbReference type="Pfam" id="PF00215">
    <property type="entry name" value="OMPdecase"/>
    <property type="match status" value="1"/>
</dbReference>
<protein>
    <recommendedName>
        <fullName evidence="9">Orotidine 5'-phosphate decarboxylase</fullName>
        <ecNumber evidence="9">4.1.1.23</ecNumber>
    </recommendedName>
    <alternativeName>
        <fullName evidence="9">OMP decarboxylase</fullName>
        <shortName evidence="9">OMPDCase</shortName>
        <shortName evidence="9">OMPdecase</shortName>
    </alternativeName>
</protein>
<name>A0A841Q3M0_9BACI</name>
<dbReference type="UniPathway" id="UPA00070">
    <property type="reaction ID" value="UER00120"/>
</dbReference>
<dbReference type="Gene3D" id="3.20.20.70">
    <property type="entry name" value="Aldolase class I"/>
    <property type="match status" value="1"/>
</dbReference>
<dbReference type="GO" id="GO:0006207">
    <property type="term" value="P:'de novo' pyrimidine nucleobase biosynthetic process"/>
    <property type="evidence" value="ECO:0007669"/>
    <property type="project" value="InterPro"/>
</dbReference>
<feature type="binding site" evidence="9 11">
    <location>
        <position position="9"/>
    </location>
    <ligand>
        <name>substrate</name>
    </ligand>
</feature>
<feature type="binding site" evidence="9 11">
    <location>
        <position position="31"/>
    </location>
    <ligand>
        <name>substrate</name>
    </ligand>
</feature>
<dbReference type="InterPro" id="IPR014732">
    <property type="entry name" value="OMPdecase"/>
</dbReference>
<feature type="binding site" evidence="9 11">
    <location>
        <position position="212"/>
    </location>
    <ligand>
        <name>substrate</name>
    </ligand>
</feature>
<comment type="pathway">
    <text evidence="2 9 12">Pyrimidine metabolism; UMP biosynthesis via de novo pathway; UMP from orotate: step 2/2.</text>
</comment>
<dbReference type="InterPro" id="IPR013785">
    <property type="entry name" value="Aldolase_TIM"/>
</dbReference>
<feature type="binding site" evidence="9 11">
    <location>
        <position position="183"/>
    </location>
    <ligand>
        <name>substrate</name>
    </ligand>
</feature>
<dbReference type="InterPro" id="IPR018089">
    <property type="entry name" value="OMPdecase_AS"/>
</dbReference>
<evidence type="ECO:0000256" key="1">
    <source>
        <dbReference type="ARBA" id="ARBA00002356"/>
    </source>
</evidence>
<dbReference type="InterPro" id="IPR011060">
    <property type="entry name" value="RibuloseP-bd_barrel"/>
</dbReference>
<feature type="binding site" evidence="9 11">
    <location>
        <position position="192"/>
    </location>
    <ligand>
        <name>substrate</name>
    </ligand>
</feature>
<dbReference type="InterPro" id="IPR001754">
    <property type="entry name" value="OMPdeCOase_dom"/>
</dbReference>
<keyword evidence="6 9" id="KW-0456">Lyase</keyword>
<dbReference type="FunFam" id="3.20.20.70:FF:000015">
    <property type="entry name" value="Orotidine 5'-phosphate decarboxylase"/>
    <property type="match status" value="1"/>
</dbReference>
<evidence type="ECO:0000256" key="7">
    <source>
        <dbReference type="ARBA" id="ARBA00049157"/>
    </source>
</evidence>